<dbReference type="VEuPathDB" id="FungiDB:ASPFODRAFT_446244"/>
<keyword evidence="2" id="KW-0472">Membrane</keyword>
<organism evidence="3 4">
    <name type="scientific">Aspergillus kawachii</name>
    <name type="common">White koji mold</name>
    <name type="synonym">Aspergillus awamori var. kawachi</name>
    <dbReference type="NCBI Taxonomy" id="1069201"/>
    <lineage>
        <taxon>Eukaryota</taxon>
        <taxon>Fungi</taxon>
        <taxon>Dikarya</taxon>
        <taxon>Ascomycota</taxon>
        <taxon>Pezizomycotina</taxon>
        <taxon>Eurotiomycetes</taxon>
        <taxon>Eurotiomycetidae</taxon>
        <taxon>Eurotiales</taxon>
        <taxon>Aspergillaceae</taxon>
        <taxon>Aspergillus</taxon>
        <taxon>Aspergillus subgen. Circumdati</taxon>
    </lineage>
</organism>
<evidence type="ECO:0000313" key="3">
    <source>
        <dbReference type="EMBL" id="GAT28156.1"/>
    </source>
</evidence>
<keyword evidence="2" id="KW-0812">Transmembrane</keyword>
<protein>
    <submittedName>
        <fullName evidence="3">Sodium/calcium transporter</fullName>
    </submittedName>
</protein>
<comment type="caution">
    <text evidence="3">The sequence shown here is derived from an EMBL/GenBank/DDBJ whole genome shotgun (WGS) entry which is preliminary data.</text>
</comment>
<reference evidence="3 4" key="1">
    <citation type="journal article" date="2016" name="DNA Res.">
        <title>Genome sequence of Aspergillus luchuensis NBRC 4314.</title>
        <authorList>
            <person name="Yamada O."/>
            <person name="Machida M."/>
            <person name="Hosoyama A."/>
            <person name="Goto M."/>
            <person name="Takahashi T."/>
            <person name="Futagami T."/>
            <person name="Yamagata Y."/>
            <person name="Takeuchi M."/>
            <person name="Kobayashi T."/>
            <person name="Koike H."/>
            <person name="Abe K."/>
            <person name="Asai K."/>
            <person name="Arita M."/>
            <person name="Fujita N."/>
            <person name="Fukuda K."/>
            <person name="Higa K."/>
            <person name="Horikawa H."/>
            <person name="Ishikawa T."/>
            <person name="Jinno K."/>
            <person name="Kato Y."/>
            <person name="Kirimura K."/>
            <person name="Mizutani O."/>
            <person name="Nakasone K."/>
            <person name="Sano M."/>
            <person name="Shiraishi Y."/>
            <person name="Tsukahara M."/>
            <person name="Gomi K."/>
        </authorList>
    </citation>
    <scope>NUCLEOTIDE SEQUENCE [LARGE SCALE GENOMIC DNA]</scope>
    <source>
        <strain evidence="3 4">RIB 2604</strain>
    </source>
</reference>
<feature type="transmembrane region" description="Helical" evidence="2">
    <location>
        <begin position="195"/>
        <end position="215"/>
    </location>
</feature>
<dbReference type="AlphaFoldDB" id="A0A146FR04"/>
<evidence type="ECO:0000313" key="4">
    <source>
        <dbReference type="Proteomes" id="UP000075230"/>
    </source>
</evidence>
<feature type="region of interest" description="Disordered" evidence="1">
    <location>
        <begin position="37"/>
        <end position="161"/>
    </location>
</feature>
<evidence type="ECO:0000256" key="1">
    <source>
        <dbReference type="SAM" id="MobiDB-lite"/>
    </source>
</evidence>
<proteinExistence type="predicted"/>
<accession>A0A146FR04</accession>
<dbReference type="EMBL" id="BCWF01000024">
    <property type="protein sequence ID" value="GAT28156.1"/>
    <property type="molecule type" value="Genomic_DNA"/>
</dbReference>
<sequence length="216" mass="24011">MTAGTALLGRHVHSSPLNNAAPKLAWYDQEGEPSLVNPFKKFRRQPRRTNSIQLENRLTPVLSEGGVRLSEERRRRRDMTDGLVGPEHADSFPPQSAGTDLVGRDSNDKVGTDPSMHSQVPINVPRQDEPEDLQGPRKRRTFLSNTFKPDDDQLTTDSGKPMRKKQKFTVMGQLKATIFNSWINVLLLAAPVGIALNYVNGVSPVAVFVVNFIAIM</sequence>
<dbReference type="Proteomes" id="UP000075230">
    <property type="component" value="Unassembled WGS sequence"/>
</dbReference>
<reference evidence="4" key="2">
    <citation type="submission" date="2016-02" db="EMBL/GenBank/DDBJ databases">
        <title>Genome sequencing of Aspergillus luchuensis NBRC 4314.</title>
        <authorList>
            <person name="Yamada O."/>
        </authorList>
    </citation>
    <scope>NUCLEOTIDE SEQUENCE [LARGE SCALE GENOMIC DNA]</scope>
    <source>
        <strain evidence="4">RIB 2604</strain>
    </source>
</reference>
<keyword evidence="2" id="KW-1133">Transmembrane helix</keyword>
<feature type="compositionally biased region" description="Basic and acidic residues" evidence="1">
    <location>
        <begin position="102"/>
        <end position="111"/>
    </location>
</feature>
<name>A0A146FR04_ASPKA</name>
<evidence type="ECO:0000256" key="2">
    <source>
        <dbReference type="SAM" id="Phobius"/>
    </source>
</evidence>
<gene>
    <name evidence="3" type="ORF">RIB2604_02502320</name>
</gene>